<dbReference type="GO" id="GO:0005524">
    <property type="term" value="F:ATP binding"/>
    <property type="evidence" value="ECO:0007669"/>
    <property type="project" value="InterPro"/>
</dbReference>
<evidence type="ECO:0000256" key="1">
    <source>
        <dbReference type="ARBA" id="ARBA00006611"/>
    </source>
</evidence>
<dbReference type="Gene3D" id="3.40.50.300">
    <property type="entry name" value="P-loop containing nucleotide triphosphate hydrolases"/>
    <property type="match status" value="1"/>
</dbReference>
<organism evidence="3 4">
    <name type="scientific">candidate division TA06 bacterium</name>
    <dbReference type="NCBI Taxonomy" id="2250710"/>
    <lineage>
        <taxon>Bacteria</taxon>
        <taxon>Bacteria division TA06</taxon>
    </lineage>
</organism>
<feature type="domain" description="Bacterial type II secretion system protein E" evidence="2">
    <location>
        <begin position="200"/>
        <end position="214"/>
    </location>
</feature>
<evidence type="ECO:0000259" key="2">
    <source>
        <dbReference type="PROSITE" id="PS00662"/>
    </source>
</evidence>
<evidence type="ECO:0000313" key="4">
    <source>
        <dbReference type="Proteomes" id="UP000282321"/>
    </source>
</evidence>
<dbReference type="PANTHER" id="PTHR30486:SF16">
    <property type="entry name" value="TWITCHING MOTILITY PROTEIN PILT"/>
    <property type="match status" value="1"/>
</dbReference>
<dbReference type="InterPro" id="IPR003593">
    <property type="entry name" value="AAA+_ATPase"/>
</dbReference>
<comment type="similarity">
    <text evidence="1">Belongs to the GSP E family.</text>
</comment>
<evidence type="ECO:0000313" key="3">
    <source>
        <dbReference type="EMBL" id="RKX66029.1"/>
    </source>
</evidence>
<dbReference type="InterPro" id="IPR050921">
    <property type="entry name" value="T4SS_GSP_E_ATPase"/>
</dbReference>
<dbReference type="Pfam" id="PF00437">
    <property type="entry name" value="T2SSE"/>
    <property type="match status" value="1"/>
</dbReference>
<dbReference type="InterPro" id="IPR006321">
    <property type="entry name" value="PilT/PilU"/>
</dbReference>
<gene>
    <name evidence="3" type="ORF">DRP44_04995</name>
</gene>
<dbReference type="CDD" id="cd01131">
    <property type="entry name" value="PilT"/>
    <property type="match status" value="1"/>
</dbReference>
<dbReference type="GO" id="GO:0016887">
    <property type="term" value="F:ATP hydrolysis activity"/>
    <property type="evidence" value="ECO:0007669"/>
    <property type="project" value="InterPro"/>
</dbReference>
<dbReference type="SMART" id="SM00382">
    <property type="entry name" value="AAA"/>
    <property type="match status" value="1"/>
</dbReference>
<accession>A0A660S9W6</accession>
<dbReference type="Proteomes" id="UP000282321">
    <property type="component" value="Unassembled WGS sequence"/>
</dbReference>
<comment type="caution">
    <text evidence="3">The sequence shown here is derived from an EMBL/GenBank/DDBJ whole genome shotgun (WGS) entry which is preliminary data.</text>
</comment>
<dbReference type="PANTHER" id="PTHR30486">
    <property type="entry name" value="TWITCHING MOTILITY PROTEIN PILT"/>
    <property type="match status" value="1"/>
</dbReference>
<protein>
    <submittedName>
        <fullName evidence="3">Type IV pili twitching motility protein PilT</fullName>
    </submittedName>
</protein>
<dbReference type="InterPro" id="IPR027417">
    <property type="entry name" value="P-loop_NTPase"/>
</dbReference>
<dbReference type="SUPFAM" id="SSF52540">
    <property type="entry name" value="P-loop containing nucleoside triphosphate hydrolases"/>
    <property type="match status" value="1"/>
</dbReference>
<reference evidence="3 4" key="1">
    <citation type="submission" date="2018-06" db="EMBL/GenBank/DDBJ databases">
        <title>Extensive metabolic versatility and redundancy in microbially diverse, dynamic hydrothermal sediments.</title>
        <authorList>
            <person name="Dombrowski N."/>
            <person name="Teske A."/>
            <person name="Baker B.J."/>
        </authorList>
    </citation>
    <scope>NUCLEOTIDE SEQUENCE [LARGE SCALE GENOMIC DNA]</scope>
    <source>
        <strain evidence="3">B35_G9</strain>
    </source>
</reference>
<dbReference type="NCBIfam" id="TIGR01420">
    <property type="entry name" value="pilT_fam"/>
    <property type="match status" value="1"/>
</dbReference>
<dbReference type="EMBL" id="QNBC01000059">
    <property type="protein sequence ID" value="RKX66029.1"/>
    <property type="molecule type" value="Genomic_DNA"/>
</dbReference>
<dbReference type="Gene3D" id="3.30.450.90">
    <property type="match status" value="1"/>
</dbReference>
<dbReference type="PROSITE" id="PS00662">
    <property type="entry name" value="T2SP_E"/>
    <property type="match status" value="1"/>
</dbReference>
<dbReference type="AlphaFoldDB" id="A0A660S9W6"/>
<dbReference type="InterPro" id="IPR001482">
    <property type="entry name" value="T2SS/T4SS_dom"/>
</dbReference>
<sequence length="361" mass="40288">MDDDNEISINKLLSELIARGGSDLHLTTGAYPMFRIDGELTPATNYPRLTPEMTKNIAYSVLNDQQKKQFEMEHELDLSFGIPKLSRFRGNVFMQRGAVAMAVRVIPYEIRSFKELGLPPVIAELCNTPKGLILVTGPTGSGKSTTLATMIDKLNAERHSHIVTVEDPIEFLYRHKKCIVNQRQVGSDTKSFGNALKYVLRQDPDIVLIGEMRDLETIDAALTIAETGHLTFATLHTNSAAEAISRIVDAHPANRQSQVRAQLAFVLVAVVTQSLIPKIRGGRALALEIMVATPAIKALIRDDKVHQIYSLIQAGRKYGMQTMNQSLYDLYMQRQISLENALSYSRNVEELEKMIAEHART</sequence>
<name>A0A660S9W6_UNCT6</name>
<proteinExistence type="inferred from homology"/>